<reference evidence="4 5" key="1">
    <citation type="submission" date="2016-09" db="EMBL/GenBank/DDBJ databases">
        <title>Nearly complete genome sequences of 2 Mimiviridae isolates, Mimivirus shirakomae and Mimivirus kasaii from Japanese pond and river mouth.</title>
        <authorList>
            <person name="Takemura M."/>
            <person name="Mikami T."/>
            <person name="Murono S."/>
        </authorList>
    </citation>
    <scope>NUCLEOTIDE SEQUENCE [LARGE SCALE GENOMIC DNA]</scope>
    <source>
        <strain evidence="2 5">Mimivirus kasaii</strain>
        <strain evidence="3 4">Mimivirus shirakomae</strain>
    </source>
</reference>
<dbReference type="Proteomes" id="UP000241484">
    <property type="component" value="Segment"/>
</dbReference>
<sequence>MNILSPIIIIIILIVLFYVMRMYNYQNKEPNKEPNKENMKQLNFRNRNNSNHNFIPKPLKKITNRNCHKIRKNILNNKFQTSDSIDLDNVIDLIYSKFVVRVDDFNFANKPTTNRKFDKHNSNDKILMKNIISNINEWNILFQKYSIESVYIDDIHISNILETENECILTVRAILIHGSQKYHIEMNFYGVKDRYDDFFTTKACNYNVVLFSIEHISSRQYHEKSTIDNPFMTMEQQLEYVKYIEKIHQDEINDN</sequence>
<protein>
    <submittedName>
        <fullName evidence="2">Uncharacterized protein</fullName>
    </submittedName>
</protein>
<dbReference type="EMBL" id="AP017645">
    <property type="protein sequence ID" value="BAV62565.1"/>
    <property type="molecule type" value="Genomic_DNA"/>
</dbReference>
<name>A0A1E1ETL3_9VIRU</name>
<keyword evidence="1" id="KW-0812">Transmembrane</keyword>
<dbReference type="EMBL" id="AP017644">
    <property type="protein sequence ID" value="BAV61577.1"/>
    <property type="molecule type" value="Genomic_DNA"/>
</dbReference>
<accession>A0A1E1ETL3</accession>
<keyword evidence="1" id="KW-0472">Membrane</keyword>
<keyword evidence="1" id="KW-1133">Transmembrane helix</keyword>
<evidence type="ECO:0000313" key="2">
    <source>
        <dbReference type="EMBL" id="BAV61577.1"/>
    </source>
</evidence>
<feature type="transmembrane region" description="Helical" evidence="1">
    <location>
        <begin position="6"/>
        <end position="23"/>
    </location>
</feature>
<dbReference type="Proteomes" id="UP000240366">
    <property type="component" value="Segment"/>
</dbReference>
<proteinExistence type="predicted"/>
<evidence type="ECO:0000313" key="5">
    <source>
        <dbReference type="Proteomes" id="UP000241484"/>
    </source>
</evidence>
<dbReference type="SMR" id="A0A1E1ETL3"/>
<evidence type="ECO:0000313" key="4">
    <source>
        <dbReference type="Proteomes" id="UP000240366"/>
    </source>
</evidence>
<evidence type="ECO:0000256" key="1">
    <source>
        <dbReference type="SAM" id="Phobius"/>
    </source>
</evidence>
<organism evidence="2 5">
    <name type="scientific">Acanthamoeba castellanii mimivirus</name>
    <dbReference type="NCBI Taxonomy" id="1899318"/>
    <lineage>
        <taxon>Viruses</taxon>
        <taxon>Varidnaviria</taxon>
        <taxon>Bamfordvirae</taxon>
        <taxon>Nucleocytoviricota</taxon>
        <taxon>Megaviricetes</taxon>
        <taxon>Imitervirales</taxon>
        <taxon>Mimiviridae</taxon>
        <taxon>Megamimivirinae</taxon>
        <taxon>Mimivirus</taxon>
    </lineage>
</organism>
<evidence type="ECO:0000313" key="3">
    <source>
        <dbReference type="EMBL" id="BAV62565.1"/>
    </source>
</evidence>